<keyword evidence="2" id="KW-1185">Reference proteome</keyword>
<dbReference type="EMBL" id="BAABAQ010000020">
    <property type="protein sequence ID" value="GAA4209075.1"/>
    <property type="molecule type" value="Genomic_DNA"/>
</dbReference>
<comment type="caution">
    <text evidence="1">The sequence shown here is derived from an EMBL/GenBank/DDBJ whole genome shotgun (WGS) entry which is preliminary data.</text>
</comment>
<name>A0ABP8BKJ8_9ACTN</name>
<protein>
    <submittedName>
        <fullName evidence="1">Uncharacterized protein</fullName>
    </submittedName>
</protein>
<evidence type="ECO:0000313" key="1">
    <source>
        <dbReference type="EMBL" id="GAA4209075.1"/>
    </source>
</evidence>
<organism evidence="1 2">
    <name type="scientific">Streptosporangium oxazolinicum</name>
    <dbReference type="NCBI Taxonomy" id="909287"/>
    <lineage>
        <taxon>Bacteria</taxon>
        <taxon>Bacillati</taxon>
        <taxon>Actinomycetota</taxon>
        <taxon>Actinomycetes</taxon>
        <taxon>Streptosporangiales</taxon>
        <taxon>Streptosporangiaceae</taxon>
        <taxon>Streptosporangium</taxon>
    </lineage>
</organism>
<accession>A0ABP8BKJ8</accession>
<reference evidence="2" key="1">
    <citation type="journal article" date="2019" name="Int. J. Syst. Evol. Microbiol.">
        <title>The Global Catalogue of Microorganisms (GCM) 10K type strain sequencing project: providing services to taxonomists for standard genome sequencing and annotation.</title>
        <authorList>
            <consortium name="The Broad Institute Genomics Platform"/>
            <consortium name="The Broad Institute Genome Sequencing Center for Infectious Disease"/>
            <person name="Wu L."/>
            <person name="Ma J."/>
        </authorList>
    </citation>
    <scope>NUCLEOTIDE SEQUENCE [LARGE SCALE GENOMIC DNA]</scope>
    <source>
        <strain evidence="2">JCM 17388</strain>
    </source>
</reference>
<evidence type="ECO:0000313" key="2">
    <source>
        <dbReference type="Proteomes" id="UP001501251"/>
    </source>
</evidence>
<gene>
    <name evidence="1" type="ORF">GCM10022252_75050</name>
</gene>
<sequence length="209" mass="23592">MTAPAVGRGERDKESLAVICAFGSREAEQVRRRAGLTPGNSVLVFSQESAQGLCSSEFRVIETPRFRRRPDAFSVRLLLQMSSTRLVRIPYEDVMTGRYRTQLEADRAAVFVRARLEEAERLVGTRRGRVHAVACDAFLQDGGVENCTCGGADRARIRFRDEGELLDELVKHLHHVGKPGELGELVWYQLRFLAAPFATHPEWSLLWRP</sequence>
<proteinExistence type="predicted"/>
<dbReference type="Proteomes" id="UP001501251">
    <property type="component" value="Unassembled WGS sequence"/>
</dbReference>